<accession>A0A7W5ZP69</accession>
<keyword evidence="2" id="KW-1185">Reference proteome</keyword>
<organism evidence="1 2">
    <name type="scientific">Runella defluvii</name>
    <dbReference type="NCBI Taxonomy" id="370973"/>
    <lineage>
        <taxon>Bacteria</taxon>
        <taxon>Pseudomonadati</taxon>
        <taxon>Bacteroidota</taxon>
        <taxon>Cytophagia</taxon>
        <taxon>Cytophagales</taxon>
        <taxon>Spirosomataceae</taxon>
        <taxon>Runella</taxon>
    </lineage>
</organism>
<dbReference type="Proteomes" id="UP000541352">
    <property type="component" value="Unassembled WGS sequence"/>
</dbReference>
<dbReference type="AlphaFoldDB" id="A0A7W5ZP69"/>
<comment type="caution">
    <text evidence="1">The sequence shown here is derived from an EMBL/GenBank/DDBJ whole genome shotgun (WGS) entry which is preliminary data.</text>
</comment>
<evidence type="ECO:0000313" key="2">
    <source>
        <dbReference type="Proteomes" id="UP000541352"/>
    </source>
</evidence>
<sequence length="133" mass="15638">MKTNWNDSQGLFDSHAARKEKPVVPNYPIVKLDKNYNNKLAATYCFFHLVVDSEFYQVGKTYEIQVLNKRILDATIEQKIIYPYHKLTDTVARIDRGVTLQEYLKQMNEEQRGRDLTLLKFALIVFLILPNKQ</sequence>
<gene>
    <name evidence="1" type="ORF">FHS57_005106</name>
</gene>
<reference evidence="1 2" key="1">
    <citation type="submission" date="2020-08" db="EMBL/GenBank/DDBJ databases">
        <title>Genomic Encyclopedia of Type Strains, Phase IV (KMG-IV): sequencing the most valuable type-strain genomes for metagenomic binning, comparative biology and taxonomic classification.</title>
        <authorList>
            <person name="Goeker M."/>
        </authorList>
    </citation>
    <scope>NUCLEOTIDE SEQUENCE [LARGE SCALE GENOMIC DNA]</scope>
    <source>
        <strain evidence="1 2">DSM 17976</strain>
    </source>
</reference>
<protein>
    <submittedName>
        <fullName evidence="1">Uncharacterized protein</fullName>
    </submittedName>
</protein>
<proteinExistence type="predicted"/>
<name>A0A7W5ZP69_9BACT</name>
<dbReference type="RefSeq" id="WP_183978513.1">
    <property type="nucleotide sequence ID" value="NZ_JACIBY010000014.1"/>
</dbReference>
<evidence type="ECO:0000313" key="1">
    <source>
        <dbReference type="EMBL" id="MBB3841085.1"/>
    </source>
</evidence>
<dbReference type="EMBL" id="JACIBY010000014">
    <property type="protein sequence ID" value="MBB3841085.1"/>
    <property type="molecule type" value="Genomic_DNA"/>
</dbReference>